<sequence length="412" mass="46746">MDSEEERQQTSTTHKRKREKLTATISVLPDEPEKIPPLVAYFPSGYHPNPDPDSPRSEVRVLRNASKPGRLQLAFRPSSSSSVEFVGSSFSGESTAVQGCSYALGILDKESGVLRVVPIAANRVFRMEPKVPSREADDQQSELAVEELSAQNRYEGIRQLTSIFGTKQSIRRDQMLQSLKLVDDPDAREDLDEKIREVEVNKEALESTSSHVARNVPPHNVSATTPKEAYPLDKIILKGEWDYIGDILQLLEAGEEISPPVYPTFVCNRIQKLRDIEDETEKQTLGSIFSFIMHLIKFKDKHSLDGVSSGKDHKIPSILRQKFSGLFSIAGSKFLPKEKIDLLISYVLVLTLFADDFESNPTDISKDLRMSFVTLRQHFLQLGCKFRRQDNVYVAYLPTPLKFPELRRQRRR</sequence>
<reference evidence="2" key="1">
    <citation type="journal article" date="2023" name="Front. Plant Sci.">
        <title>Chromosomal-level genome assembly of Melastoma candidum provides insights into trichome evolution.</title>
        <authorList>
            <person name="Zhong Y."/>
            <person name="Wu W."/>
            <person name="Sun C."/>
            <person name="Zou P."/>
            <person name="Liu Y."/>
            <person name="Dai S."/>
            <person name="Zhou R."/>
        </authorList>
    </citation>
    <scope>NUCLEOTIDE SEQUENCE [LARGE SCALE GENOMIC DNA]</scope>
</reference>
<dbReference type="Proteomes" id="UP001057402">
    <property type="component" value="Chromosome 3"/>
</dbReference>
<evidence type="ECO:0000313" key="1">
    <source>
        <dbReference type="EMBL" id="KAI4381844.1"/>
    </source>
</evidence>
<name>A0ACB9RW82_9MYRT</name>
<evidence type="ECO:0000313" key="2">
    <source>
        <dbReference type="Proteomes" id="UP001057402"/>
    </source>
</evidence>
<protein>
    <submittedName>
        <fullName evidence="1">Uncharacterized protein</fullName>
    </submittedName>
</protein>
<comment type="caution">
    <text evidence="1">The sequence shown here is derived from an EMBL/GenBank/DDBJ whole genome shotgun (WGS) entry which is preliminary data.</text>
</comment>
<accession>A0ACB9RW82</accession>
<proteinExistence type="predicted"/>
<gene>
    <name evidence="1" type="ORF">MLD38_007875</name>
</gene>
<organism evidence="1 2">
    <name type="scientific">Melastoma candidum</name>
    <dbReference type="NCBI Taxonomy" id="119954"/>
    <lineage>
        <taxon>Eukaryota</taxon>
        <taxon>Viridiplantae</taxon>
        <taxon>Streptophyta</taxon>
        <taxon>Embryophyta</taxon>
        <taxon>Tracheophyta</taxon>
        <taxon>Spermatophyta</taxon>
        <taxon>Magnoliopsida</taxon>
        <taxon>eudicotyledons</taxon>
        <taxon>Gunneridae</taxon>
        <taxon>Pentapetalae</taxon>
        <taxon>rosids</taxon>
        <taxon>malvids</taxon>
        <taxon>Myrtales</taxon>
        <taxon>Melastomataceae</taxon>
        <taxon>Melastomatoideae</taxon>
        <taxon>Melastomateae</taxon>
        <taxon>Melastoma</taxon>
    </lineage>
</organism>
<keyword evidence="2" id="KW-1185">Reference proteome</keyword>
<dbReference type="EMBL" id="CM042882">
    <property type="protein sequence ID" value="KAI4381844.1"/>
    <property type="molecule type" value="Genomic_DNA"/>
</dbReference>